<dbReference type="Proteomes" id="UP000623129">
    <property type="component" value="Unassembled WGS sequence"/>
</dbReference>
<dbReference type="EMBL" id="SWLB01000011">
    <property type="protein sequence ID" value="KAF3333075.1"/>
    <property type="molecule type" value="Genomic_DNA"/>
</dbReference>
<comment type="caution">
    <text evidence="2">The sequence shown here is derived from an EMBL/GenBank/DDBJ whole genome shotgun (WGS) entry which is preliminary data.</text>
</comment>
<organism evidence="2 3">
    <name type="scientific">Carex littledalei</name>
    <dbReference type="NCBI Taxonomy" id="544730"/>
    <lineage>
        <taxon>Eukaryota</taxon>
        <taxon>Viridiplantae</taxon>
        <taxon>Streptophyta</taxon>
        <taxon>Embryophyta</taxon>
        <taxon>Tracheophyta</taxon>
        <taxon>Spermatophyta</taxon>
        <taxon>Magnoliopsida</taxon>
        <taxon>Liliopsida</taxon>
        <taxon>Poales</taxon>
        <taxon>Cyperaceae</taxon>
        <taxon>Cyperoideae</taxon>
        <taxon>Cariceae</taxon>
        <taxon>Carex</taxon>
        <taxon>Carex subgen. Euthyceras</taxon>
    </lineage>
</organism>
<feature type="region of interest" description="Disordered" evidence="1">
    <location>
        <begin position="134"/>
        <end position="156"/>
    </location>
</feature>
<evidence type="ECO:0000313" key="2">
    <source>
        <dbReference type="EMBL" id="KAF3333075.1"/>
    </source>
</evidence>
<accession>A0A833VMM0</accession>
<dbReference type="AlphaFoldDB" id="A0A833VMM0"/>
<gene>
    <name evidence="2" type="ORF">FCM35_KLT02652</name>
</gene>
<keyword evidence="3" id="KW-1185">Reference proteome</keyword>
<evidence type="ECO:0000313" key="3">
    <source>
        <dbReference type="Proteomes" id="UP000623129"/>
    </source>
</evidence>
<protein>
    <submittedName>
        <fullName evidence="2">Uncharacterized protein</fullName>
    </submittedName>
</protein>
<evidence type="ECO:0000256" key="1">
    <source>
        <dbReference type="SAM" id="MobiDB-lite"/>
    </source>
</evidence>
<name>A0A833VMM0_9POAL</name>
<reference evidence="2" key="1">
    <citation type="submission" date="2020-01" db="EMBL/GenBank/DDBJ databases">
        <title>Genome sequence of Kobresia littledalei, the first chromosome-level genome in the family Cyperaceae.</title>
        <authorList>
            <person name="Qu G."/>
        </authorList>
    </citation>
    <scope>NUCLEOTIDE SEQUENCE</scope>
    <source>
        <strain evidence="2">C.B.Clarke</strain>
        <tissue evidence="2">Leaf</tissue>
    </source>
</reference>
<sequence length="172" mass="19468">MLSTQFVSQFSLGSYQGAATHTVAFSLSPPRSDHAASRLLTIVLGFRSFSHKEASIMAISTVKELSDGSRRVSTCFWRSGVELGNMIPYQKQYQFSFGTVWQSVQVLTHAVSDRALGWSSRLKKVVLYGEKTRKDTRVGEKTRKDTRVDEKDKDKDKQSYFNQFLEIVVADE</sequence>
<proteinExistence type="predicted"/>